<dbReference type="PROSITE" id="PS01162">
    <property type="entry name" value="QOR_ZETA_CRYSTAL"/>
    <property type="match status" value="1"/>
</dbReference>
<proteinExistence type="predicted"/>
<keyword evidence="5" id="KW-1185">Reference proteome</keyword>
<dbReference type="SUPFAM" id="SSF51735">
    <property type="entry name" value="NAD(P)-binding Rossmann-fold domains"/>
    <property type="match status" value="1"/>
</dbReference>
<dbReference type="InterPro" id="IPR011032">
    <property type="entry name" value="GroES-like_sf"/>
</dbReference>
<keyword evidence="2" id="KW-0560">Oxidoreductase</keyword>
<dbReference type="GO" id="GO:0035925">
    <property type="term" value="F:mRNA 3'-UTR AU-rich region binding"/>
    <property type="evidence" value="ECO:0007669"/>
    <property type="project" value="TreeGrafter"/>
</dbReference>
<dbReference type="PANTHER" id="PTHR48106:SF13">
    <property type="entry name" value="QUINONE OXIDOREDUCTASE-RELATED"/>
    <property type="match status" value="1"/>
</dbReference>
<dbReference type="CDD" id="cd05286">
    <property type="entry name" value="QOR2"/>
    <property type="match status" value="1"/>
</dbReference>
<dbReference type="InterPro" id="IPR047618">
    <property type="entry name" value="QOR-like"/>
</dbReference>
<dbReference type="RefSeq" id="WP_177136149.1">
    <property type="nucleotide sequence ID" value="NZ_VYGV01000012.1"/>
</dbReference>
<organism evidence="4 5">
    <name type="scientific">Hydrogenophaga aromaticivorans</name>
    <dbReference type="NCBI Taxonomy" id="2610898"/>
    <lineage>
        <taxon>Bacteria</taxon>
        <taxon>Pseudomonadati</taxon>
        <taxon>Pseudomonadota</taxon>
        <taxon>Betaproteobacteria</taxon>
        <taxon>Burkholderiales</taxon>
        <taxon>Comamonadaceae</taxon>
        <taxon>Hydrogenophaga</taxon>
    </lineage>
</organism>
<dbReference type="Pfam" id="PF00107">
    <property type="entry name" value="ADH_zinc_N"/>
    <property type="match status" value="1"/>
</dbReference>
<protein>
    <submittedName>
        <fullName evidence="4">Quinone oxidoreductase</fullName>
    </submittedName>
</protein>
<dbReference type="InterPro" id="IPR013154">
    <property type="entry name" value="ADH-like_N"/>
</dbReference>
<comment type="caution">
    <text evidence="4">The sequence shown here is derived from an EMBL/GenBank/DDBJ whole genome shotgun (WGS) entry which is preliminary data.</text>
</comment>
<evidence type="ECO:0000256" key="1">
    <source>
        <dbReference type="ARBA" id="ARBA00022857"/>
    </source>
</evidence>
<dbReference type="GO" id="GO:0003960">
    <property type="term" value="F:quinone reductase (NADPH) activity"/>
    <property type="evidence" value="ECO:0007669"/>
    <property type="project" value="InterPro"/>
</dbReference>
<feature type="domain" description="Enoyl reductase (ER)" evidence="3">
    <location>
        <begin position="14"/>
        <end position="328"/>
    </location>
</feature>
<dbReference type="NCBIfam" id="NF008024">
    <property type="entry name" value="PRK10754.1"/>
    <property type="match status" value="1"/>
</dbReference>
<dbReference type="Gene3D" id="3.90.180.10">
    <property type="entry name" value="Medium-chain alcohol dehydrogenases, catalytic domain"/>
    <property type="match status" value="1"/>
</dbReference>
<name>A0A7Y8KYF3_9BURK</name>
<dbReference type="SUPFAM" id="SSF50129">
    <property type="entry name" value="GroES-like"/>
    <property type="match status" value="1"/>
</dbReference>
<dbReference type="FunFam" id="3.40.50.720:FF:000053">
    <property type="entry name" value="Quinone oxidoreductase 1"/>
    <property type="match status" value="1"/>
</dbReference>
<dbReference type="AlphaFoldDB" id="A0A7Y8KYF3"/>
<evidence type="ECO:0000313" key="5">
    <source>
        <dbReference type="Proteomes" id="UP000545507"/>
    </source>
</evidence>
<dbReference type="GO" id="GO:0008270">
    <property type="term" value="F:zinc ion binding"/>
    <property type="evidence" value="ECO:0007669"/>
    <property type="project" value="InterPro"/>
</dbReference>
<sequence>MTQTSRAVRIHATGGPEQLVIDSLDVGEPGPGQVRIRHKAIGLNFIDVYQRSGLYPNALPLALGMEGAGVIEAVGEGVTHLKVGDRAAYAANPPGSYSDVRVMPAMNVCQLPDAISFETGAAMMLKGLTAMYLLKRCKPVEGLERGDFVLFHAAAGGVGLIACQWARALGLRLIGTAGSDDKCALAREHGAEFTINYRTEDFAARVKEITGGQGVKVVYDSVGKDTFDKSLDCLMPFGLMVSFGNASGPVAPFAPGILGPKGSLYVTRQTLFTHITSRERTQAMADELFAVVGSGDVKIRIDQRFALTDVQAAHRSLEARQTTGCTILLP</sequence>
<evidence type="ECO:0000259" key="3">
    <source>
        <dbReference type="SMART" id="SM00829"/>
    </source>
</evidence>
<dbReference type="GO" id="GO:0070402">
    <property type="term" value="F:NADPH binding"/>
    <property type="evidence" value="ECO:0007669"/>
    <property type="project" value="TreeGrafter"/>
</dbReference>
<dbReference type="InterPro" id="IPR036291">
    <property type="entry name" value="NAD(P)-bd_dom_sf"/>
</dbReference>
<keyword evidence="1" id="KW-0521">NADP</keyword>
<dbReference type="InterPro" id="IPR020843">
    <property type="entry name" value="ER"/>
</dbReference>
<reference evidence="4 5" key="1">
    <citation type="submission" date="2019-09" db="EMBL/GenBank/DDBJ databases">
        <title>Hydrogenophaga aromatica sp. nov., isolated from a para-xylene-degrading enrichment culture.</title>
        <authorList>
            <person name="Tancsics A."/>
            <person name="Banerjee S."/>
        </authorList>
    </citation>
    <scope>NUCLEOTIDE SEQUENCE [LARGE SCALE GENOMIC DNA]</scope>
    <source>
        <strain evidence="4 5">D2P1</strain>
    </source>
</reference>
<evidence type="ECO:0000313" key="4">
    <source>
        <dbReference type="EMBL" id="NWF46246.1"/>
    </source>
</evidence>
<dbReference type="Pfam" id="PF08240">
    <property type="entry name" value="ADH_N"/>
    <property type="match status" value="1"/>
</dbReference>
<dbReference type="SMART" id="SM00829">
    <property type="entry name" value="PKS_ER"/>
    <property type="match status" value="1"/>
</dbReference>
<accession>A0A7Y8KYF3</accession>
<dbReference type="GO" id="GO:0005829">
    <property type="term" value="C:cytosol"/>
    <property type="evidence" value="ECO:0007669"/>
    <property type="project" value="TreeGrafter"/>
</dbReference>
<dbReference type="PANTHER" id="PTHR48106">
    <property type="entry name" value="QUINONE OXIDOREDUCTASE PIG3-RELATED"/>
    <property type="match status" value="1"/>
</dbReference>
<dbReference type="InterPro" id="IPR013149">
    <property type="entry name" value="ADH-like_C"/>
</dbReference>
<gene>
    <name evidence="4" type="ORF">F3K02_13445</name>
</gene>
<dbReference type="InterPro" id="IPR002364">
    <property type="entry name" value="Quin_OxRdtase/zeta-crystal_CS"/>
</dbReference>
<dbReference type="Proteomes" id="UP000545507">
    <property type="component" value="Unassembled WGS sequence"/>
</dbReference>
<dbReference type="Gene3D" id="3.40.50.720">
    <property type="entry name" value="NAD(P)-binding Rossmann-like Domain"/>
    <property type="match status" value="1"/>
</dbReference>
<evidence type="ECO:0000256" key="2">
    <source>
        <dbReference type="ARBA" id="ARBA00023002"/>
    </source>
</evidence>
<dbReference type="EMBL" id="VYGV01000012">
    <property type="protein sequence ID" value="NWF46246.1"/>
    <property type="molecule type" value="Genomic_DNA"/>
</dbReference>